<keyword evidence="6" id="KW-1185">Reference proteome</keyword>
<dbReference type="Pfam" id="PF00171">
    <property type="entry name" value="Aldedh"/>
    <property type="match status" value="1"/>
</dbReference>
<dbReference type="PANTHER" id="PTHR42986">
    <property type="entry name" value="BENZALDEHYDE DEHYDROGENASE YFMT"/>
    <property type="match status" value="1"/>
</dbReference>
<comment type="similarity">
    <text evidence="1">Belongs to the aldehyde dehydrogenase family.</text>
</comment>
<sequence length="54" mass="6071">MAHVNDQTVNEEANMPFGGEKGSGVGRFGGDWAFEEFTTVQWVSVQEKPRDYSF</sequence>
<comment type="caution">
    <text evidence="5">The sequence shown here is derived from an EMBL/GenBank/DDBJ whole genome shotgun (WGS) entry which is preliminary data.</text>
</comment>
<reference evidence="5" key="1">
    <citation type="journal article" date="2014" name="Int. J. Syst. Evol. Microbiol.">
        <title>Complete genome sequence of Corynebacterium casei LMG S-19264T (=DSM 44701T), isolated from a smear-ripened cheese.</title>
        <authorList>
            <consortium name="US DOE Joint Genome Institute (JGI-PGF)"/>
            <person name="Walter F."/>
            <person name="Albersmeier A."/>
            <person name="Kalinowski J."/>
            <person name="Ruckert C."/>
        </authorList>
    </citation>
    <scope>NUCLEOTIDE SEQUENCE</scope>
    <source>
        <strain evidence="5">CGMCC 1.15371</strain>
    </source>
</reference>
<evidence type="ECO:0000259" key="4">
    <source>
        <dbReference type="Pfam" id="PF00171"/>
    </source>
</evidence>
<dbReference type="InterPro" id="IPR016163">
    <property type="entry name" value="Ald_DH_C"/>
</dbReference>
<dbReference type="Proteomes" id="UP000628775">
    <property type="component" value="Unassembled WGS sequence"/>
</dbReference>
<dbReference type="InterPro" id="IPR016161">
    <property type="entry name" value="Ald_DH/histidinol_DH"/>
</dbReference>
<organism evidence="5 6">
    <name type="scientific">Pullulanibacillus camelliae</name>
    <dbReference type="NCBI Taxonomy" id="1707096"/>
    <lineage>
        <taxon>Bacteria</taxon>
        <taxon>Bacillati</taxon>
        <taxon>Bacillota</taxon>
        <taxon>Bacilli</taxon>
        <taxon>Bacillales</taxon>
        <taxon>Sporolactobacillaceae</taxon>
        <taxon>Pullulanibacillus</taxon>
    </lineage>
</organism>
<gene>
    <name evidence="5" type="ORF">GCM10011391_12480</name>
</gene>
<dbReference type="GO" id="GO:0016620">
    <property type="term" value="F:oxidoreductase activity, acting on the aldehyde or oxo group of donors, NAD or NADP as acceptor"/>
    <property type="evidence" value="ECO:0007669"/>
    <property type="project" value="InterPro"/>
</dbReference>
<reference evidence="5" key="2">
    <citation type="submission" date="2020-09" db="EMBL/GenBank/DDBJ databases">
        <authorList>
            <person name="Sun Q."/>
            <person name="Zhou Y."/>
        </authorList>
    </citation>
    <scope>NUCLEOTIDE SEQUENCE</scope>
    <source>
        <strain evidence="5">CGMCC 1.15371</strain>
    </source>
</reference>
<evidence type="ECO:0000313" key="6">
    <source>
        <dbReference type="Proteomes" id="UP000628775"/>
    </source>
</evidence>
<feature type="domain" description="Aldehyde dehydrogenase" evidence="4">
    <location>
        <begin position="1"/>
        <end position="43"/>
    </location>
</feature>
<dbReference type="Gene3D" id="3.40.309.10">
    <property type="entry name" value="Aldehyde Dehydrogenase, Chain A, domain 2"/>
    <property type="match status" value="1"/>
</dbReference>
<evidence type="ECO:0000313" key="5">
    <source>
        <dbReference type="EMBL" id="GGE35266.1"/>
    </source>
</evidence>
<evidence type="ECO:0000256" key="2">
    <source>
        <dbReference type="ARBA" id="ARBA00023027"/>
    </source>
</evidence>
<dbReference type="EMBL" id="BMIR01000004">
    <property type="protein sequence ID" value="GGE35266.1"/>
    <property type="molecule type" value="Genomic_DNA"/>
</dbReference>
<feature type="compositionally biased region" description="Polar residues" evidence="3">
    <location>
        <begin position="1"/>
        <end position="11"/>
    </location>
</feature>
<feature type="region of interest" description="Disordered" evidence="3">
    <location>
        <begin position="1"/>
        <end position="22"/>
    </location>
</feature>
<proteinExistence type="inferred from homology"/>
<dbReference type="AlphaFoldDB" id="A0A8J2VNY2"/>
<evidence type="ECO:0000256" key="3">
    <source>
        <dbReference type="SAM" id="MobiDB-lite"/>
    </source>
</evidence>
<dbReference type="PANTHER" id="PTHR42986:SF1">
    <property type="entry name" value="BENZALDEHYDE DEHYDROGENASE YFMT"/>
    <property type="match status" value="1"/>
</dbReference>
<protein>
    <recommendedName>
        <fullName evidence="4">Aldehyde dehydrogenase domain-containing protein</fullName>
    </recommendedName>
</protein>
<dbReference type="InterPro" id="IPR015590">
    <property type="entry name" value="Aldehyde_DH_dom"/>
</dbReference>
<name>A0A8J2VNY2_9BACL</name>
<evidence type="ECO:0000256" key="1">
    <source>
        <dbReference type="ARBA" id="ARBA00009986"/>
    </source>
</evidence>
<dbReference type="SUPFAM" id="SSF53720">
    <property type="entry name" value="ALDH-like"/>
    <property type="match status" value="1"/>
</dbReference>
<accession>A0A8J2VNY2</accession>
<keyword evidence="2" id="KW-0520">NAD</keyword>